<protein>
    <recommendedName>
        <fullName evidence="3">Guanylate-binding protein N-terminal domain-containing protein</fullName>
    </recommendedName>
</protein>
<evidence type="ECO:0000256" key="2">
    <source>
        <dbReference type="SAM" id="SignalP"/>
    </source>
</evidence>
<dbReference type="Pfam" id="PF02263">
    <property type="entry name" value="GBP"/>
    <property type="match status" value="1"/>
</dbReference>
<feature type="chain" id="PRO_5035276106" description="Guanylate-binding protein N-terminal domain-containing protein" evidence="2">
    <location>
        <begin position="22"/>
        <end position="770"/>
    </location>
</feature>
<evidence type="ECO:0000259" key="3">
    <source>
        <dbReference type="Pfam" id="PF02263"/>
    </source>
</evidence>
<feature type="transmembrane region" description="Helical" evidence="1">
    <location>
        <begin position="502"/>
        <end position="527"/>
    </location>
</feature>
<dbReference type="AlphaFoldDB" id="A0A8J6BXL0"/>
<evidence type="ECO:0000313" key="4">
    <source>
        <dbReference type="EMBL" id="KAG9393591.1"/>
    </source>
</evidence>
<dbReference type="OrthoDB" id="7788754at2759"/>
<dbReference type="InterPro" id="IPR015894">
    <property type="entry name" value="Guanylate-bd_N"/>
</dbReference>
<dbReference type="Gene3D" id="3.40.50.300">
    <property type="entry name" value="P-loop containing nucleotide triphosphate hydrolases"/>
    <property type="match status" value="1"/>
</dbReference>
<comment type="caution">
    <text evidence="4">The sequence shown here is derived from an EMBL/GenBank/DDBJ whole genome shotgun (WGS) entry which is preliminary data.</text>
</comment>
<keyword evidence="5" id="KW-1185">Reference proteome</keyword>
<keyword evidence="1" id="KW-0812">Transmembrane</keyword>
<organism evidence="4 5">
    <name type="scientific">Carpediemonas membranifera</name>
    <dbReference type="NCBI Taxonomy" id="201153"/>
    <lineage>
        <taxon>Eukaryota</taxon>
        <taxon>Metamonada</taxon>
        <taxon>Carpediemonas-like organisms</taxon>
        <taxon>Carpediemonas</taxon>
    </lineage>
</organism>
<reference evidence="4" key="1">
    <citation type="submission" date="2021-05" db="EMBL/GenBank/DDBJ databases">
        <title>A free-living protist that lacks canonical eukaryotic 1 DNA replication and segregation systems.</title>
        <authorList>
            <person name="Salas-Leiva D.E."/>
            <person name="Tromer E.C."/>
            <person name="Curtis B.A."/>
            <person name="Jerlstrom-Hultqvist J."/>
            <person name="Kolisko M."/>
            <person name="Yi Z."/>
            <person name="Salas-Leiva J.S."/>
            <person name="Gallot-Lavallee L."/>
            <person name="Kops G.J.P.L."/>
            <person name="Archibald J.M."/>
            <person name="Simpson A.G.B."/>
            <person name="Roger A.J."/>
        </authorList>
    </citation>
    <scope>NUCLEOTIDE SEQUENCE</scope>
    <source>
        <strain evidence="4">BICM</strain>
    </source>
</reference>
<evidence type="ECO:0000256" key="1">
    <source>
        <dbReference type="SAM" id="Phobius"/>
    </source>
</evidence>
<sequence length="770" mass="85299">MQWLSGRFFGLLVIIATVALCTQEITFPLRIIDSVNDHIELTDAGRDILSHPYHFISVVGRNKRGKSFMINQLLGLSNKQERLNVSSDASSPGTTGVWASHPVCIDTSDFIQCANESHCRRCAVLLDVEGVYSPQGDETTDHALVLVSLAISDLTIFNTDQKLDMADLLEAADAMKLSEVYSDISTLPNLLFTVQKYTLDIGSLPSIVEDMPGSHKAMRLFRDTLGRFSGDGTPIMTLPPAVSDSKLWKRLDSGNILFDEEYLDALADVRSHVVTISKPWRRASSRLNLIERLVDLLLTNPTPTTERLATQVSRAVTVDVEADVITAVSGMIPLHKDVFEGQLRQLIDEAGISFQSRCKQCSFDSTALFERSVKMNFDAAAYACSTDAHRFRNDIDKVKRHKDLGKLQRTFDRRTVNCWADPTLVQGLTYALDRRGDDLDRNKSLLNMVVLLIVGVVAGVVVEVGINFCASLLKVRTILAGACLLVCLAIGLGFRWHGLTAVVGYIIAVLRYIPRIVCSIFHLLGYIRNSVSNMRSFASNFTQAAGDWLHSFDNMRSFASNFTQAAGDWLHSFGNMRSFASNFTQAAGDWLHSFDNMRSFASNFTQAAGDWLHSFGNMRSFASNFTQAAGDWLHSFDNMRSFASNFTQAAGDKLPSFGNMRSFASNFTQAAGDKLPSFGNMRSFASNFTQAAGDKLPSFDTMRSFASNFTQAAGDKLPSFDNMRNSVGLVETKISDLRYFFNESDAVQLASSYPAKLVNWRSMLQVGRRA</sequence>
<dbReference type="GO" id="GO:0003924">
    <property type="term" value="F:GTPase activity"/>
    <property type="evidence" value="ECO:0007669"/>
    <property type="project" value="InterPro"/>
</dbReference>
<keyword evidence="2" id="KW-0732">Signal</keyword>
<proteinExistence type="predicted"/>
<evidence type="ECO:0000313" key="5">
    <source>
        <dbReference type="Proteomes" id="UP000717585"/>
    </source>
</evidence>
<dbReference type="EMBL" id="JAHDYR010000022">
    <property type="protein sequence ID" value="KAG9393591.1"/>
    <property type="molecule type" value="Genomic_DNA"/>
</dbReference>
<feature type="transmembrane region" description="Helical" evidence="1">
    <location>
        <begin position="445"/>
        <end position="466"/>
    </location>
</feature>
<gene>
    <name evidence="4" type="ORF">J8273_4890</name>
</gene>
<keyword evidence="1" id="KW-1133">Transmembrane helix</keyword>
<dbReference type="SUPFAM" id="SSF52540">
    <property type="entry name" value="P-loop containing nucleoside triphosphate hydrolases"/>
    <property type="match status" value="1"/>
</dbReference>
<feature type="domain" description="Guanylate-binding protein N-terminal" evidence="3">
    <location>
        <begin position="54"/>
        <end position="168"/>
    </location>
</feature>
<feature type="transmembrane region" description="Helical" evidence="1">
    <location>
        <begin position="478"/>
        <end position="496"/>
    </location>
</feature>
<keyword evidence="1" id="KW-0472">Membrane</keyword>
<dbReference type="GO" id="GO:0005525">
    <property type="term" value="F:GTP binding"/>
    <property type="evidence" value="ECO:0007669"/>
    <property type="project" value="InterPro"/>
</dbReference>
<dbReference type="PANTHER" id="PTHR10751">
    <property type="entry name" value="GUANYLATE BINDING PROTEIN"/>
    <property type="match status" value="1"/>
</dbReference>
<accession>A0A8J6BXL0</accession>
<feature type="signal peptide" evidence="2">
    <location>
        <begin position="1"/>
        <end position="21"/>
    </location>
</feature>
<dbReference type="SUPFAM" id="SSF58104">
    <property type="entry name" value="Methyl-accepting chemotaxis protein (MCP) signaling domain"/>
    <property type="match status" value="1"/>
</dbReference>
<name>A0A8J6BXL0_9EUKA</name>
<dbReference type="InterPro" id="IPR027417">
    <property type="entry name" value="P-loop_NTPase"/>
</dbReference>
<dbReference type="Proteomes" id="UP000717585">
    <property type="component" value="Unassembled WGS sequence"/>
</dbReference>